<dbReference type="InterPro" id="IPR001117">
    <property type="entry name" value="Cu-oxidase_2nd"/>
</dbReference>
<keyword evidence="5" id="KW-0186">Copper</keyword>
<dbReference type="InterPro" id="IPR011706">
    <property type="entry name" value="Cu-oxidase_C"/>
</dbReference>
<feature type="chain" id="PRO_5002249718" description="L-ascorbate oxidase" evidence="7">
    <location>
        <begin position="22"/>
        <end position="632"/>
    </location>
</feature>
<dbReference type="CDD" id="cd13850">
    <property type="entry name" value="CuRO_1_Abr2_like"/>
    <property type="match status" value="1"/>
</dbReference>
<feature type="signal peptide" evidence="7">
    <location>
        <begin position="1"/>
        <end position="21"/>
    </location>
</feature>
<keyword evidence="3 7" id="KW-0732">Signal</keyword>
<dbReference type="Pfam" id="PF07732">
    <property type="entry name" value="Cu-oxidase_3"/>
    <property type="match status" value="1"/>
</dbReference>
<evidence type="ECO:0000256" key="4">
    <source>
        <dbReference type="ARBA" id="ARBA00023002"/>
    </source>
</evidence>
<dbReference type="FunFam" id="2.60.40.420:FF:000036">
    <property type="entry name" value="L-ascorbate oxidase"/>
    <property type="match status" value="1"/>
</dbReference>
<dbReference type="AlphaFoldDB" id="A0A0D2BD17"/>
<dbReference type="Proteomes" id="UP000054342">
    <property type="component" value="Unassembled WGS sequence"/>
</dbReference>
<keyword evidence="12" id="KW-1185">Reference proteome</keyword>
<dbReference type="Gene3D" id="2.60.40.420">
    <property type="entry name" value="Cupredoxins - blue copper proteins"/>
    <property type="match status" value="3"/>
</dbReference>
<dbReference type="CDD" id="cd13876">
    <property type="entry name" value="CuRO_2_Abr2_like"/>
    <property type="match status" value="1"/>
</dbReference>
<dbReference type="OrthoDB" id="2121828at2759"/>
<keyword evidence="2" id="KW-0479">Metal-binding</keyword>
<dbReference type="InterPro" id="IPR045087">
    <property type="entry name" value="Cu-oxidase_fam"/>
</dbReference>
<dbReference type="InterPro" id="IPR008972">
    <property type="entry name" value="Cupredoxin"/>
</dbReference>
<name>A0A0D2BD17_9EURO</name>
<dbReference type="STRING" id="348802.A0A0D2BD17"/>
<evidence type="ECO:0008006" key="13">
    <source>
        <dbReference type="Google" id="ProtNLM"/>
    </source>
</evidence>
<feature type="domain" description="Plastocyanin-like" evidence="8">
    <location>
        <begin position="186"/>
        <end position="388"/>
    </location>
</feature>
<reference evidence="11 12" key="1">
    <citation type="submission" date="2015-01" db="EMBL/GenBank/DDBJ databases">
        <title>The Genome Sequence of Exophiala xenobiotica CBS118157.</title>
        <authorList>
            <consortium name="The Broad Institute Genomics Platform"/>
            <person name="Cuomo C."/>
            <person name="de Hoog S."/>
            <person name="Gorbushina A."/>
            <person name="Stielow B."/>
            <person name="Teixiera M."/>
            <person name="Abouelleil A."/>
            <person name="Chapman S.B."/>
            <person name="Priest M."/>
            <person name="Young S.K."/>
            <person name="Wortman J."/>
            <person name="Nusbaum C."/>
            <person name="Birren B."/>
        </authorList>
    </citation>
    <scope>NUCLEOTIDE SEQUENCE [LARGE SCALE GENOMIC DNA]</scope>
    <source>
        <strain evidence="11 12">CBS 118157</strain>
    </source>
</reference>
<keyword evidence="6" id="KW-0325">Glycoprotein</keyword>
<dbReference type="Pfam" id="PF07731">
    <property type="entry name" value="Cu-oxidase_2"/>
    <property type="match status" value="1"/>
</dbReference>
<proteinExistence type="inferred from homology"/>
<evidence type="ECO:0000256" key="1">
    <source>
        <dbReference type="ARBA" id="ARBA00010609"/>
    </source>
</evidence>
<evidence type="ECO:0000313" key="12">
    <source>
        <dbReference type="Proteomes" id="UP000054342"/>
    </source>
</evidence>
<dbReference type="PANTHER" id="PTHR11709">
    <property type="entry name" value="MULTI-COPPER OXIDASE"/>
    <property type="match status" value="1"/>
</dbReference>
<sequence>MAFSRLIAILSFLSLAIFAYAAPSSSLSALTTRSNKVHFEVTLTWEDYSPSGGKPRKMILTNGTFPGPALKLKVGDEVDFLVHNELPDPTAVHFHGIVQQGTPWSDGVPGLSQKPIAPGSSYLYKWTADASGVYFYHAHYRSQMMDGLYGAIIIEAADNAPKPFTLISNDSSAVAAMVAAEKIQETIFVSDYNKYTSKEFHEQEEAANVDIACADSIILNGKGSQYCLSRGELTAYTNPKATALLAAVSPSQLTDKGCLPPNLPATQGNFTFAIDTLPADAYFECTPSTGEMATFEVDPAKGWAAFTFINPGGFELLKFTIDGHKMWVYAVDGGYVTPQRVDQVIINNGDRYSVLVQLNQAPAEYSIRVANNGLNQVISGFGVLKYKGSYGPASSDPNALSVMNFAGTNLTQIVPFNDNKAAPFPPNPPAAAADVTYMFNIKKLGRPFGAYQWTLSGIDGFNTSMEDAMPLLDQDPAQVPADDLIIKTKMGQWVDLIIKTQGPLAQPHPMHKHSNKAYVLGKGVGAWNWSSVAEAAAVLPNTTFNFVNPPLRDGYTTTAAEANNTWMALRYEVVNPGAFLFHCHVQTHMAGGMAIAMLDGVDDWPTVPLEYADGNGMTSTLKKKGRKHPISS</sequence>
<dbReference type="PROSITE" id="PS00079">
    <property type="entry name" value="MULTICOPPER_OXIDASE1"/>
    <property type="match status" value="1"/>
</dbReference>
<evidence type="ECO:0000259" key="9">
    <source>
        <dbReference type="Pfam" id="PF07731"/>
    </source>
</evidence>
<dbReference type="PANTHER" id="PTHR11709:SF488">
    <property type="entry name" value="LACCASE-RELATED"/>
    <property type="match status" value="1"/>
</dbReference>
<dbReference type="SUPFAM" id="SSF49503">
    <property type="entry name" value="Cupredoxins"/>
    <property type="match status" value="3"/>
</dbReference>
<dbReference type="Pfam" id="PF00394">
    <property type="entry name" value="Cu-oxidase"/>
    <property type="match status" value="1"/>
</dbReference>
<feature type="domain" description="Plastocyanin-like" evidence="10">
    <location>
        <begin position="43"/>
        <end position="157"/>
    </location>
</feature>
<dbReference type="GO" id="GO:0005507">
    <property type="term" value="F:copper ion binding"/>
    <property type="evidence" value="ECO:0007669"/>
    <property type="project" value="InterPro"/>
</dbReference>
<dbReference type="RefSeq" id="XP_013310585.1">
    <property type="nucleotide sequence ID" value="XM_013455131.1"/>
</dbReference>
<keyword evidence="4" id="KW-0560">Oxidoreductase</keyword>
<protein>
    <recommendedName>
        <fullName evidence="13">L-ascorbate oxidase</fullName>
    </recommendedName>
</protein>
<evidence type="ECO:0000313" key="11">
    <source>
        <dbReference type="EMBL" id="KIW50001.1"/>
    </source>
</evidence>
<evidence type="ECO:0000259" key="8">
    <source>
        <dbReference type="Pfam" id="PF00394"/>
    </source>
</evidence>
<organism evidence="11 12">
    <name type="scientific">Exophiala xenobiotica</name>
    <dbReference type="NCBI Taxonomy" id="348802"/>
    <lineage>
        <taxon>Eukaryota</taxon>
        <taxon>Fungi</taxon>
        <taxon>Dikarya</taxon>
        <taxon>Ascomycota</taxon>
        <taxon>Pezizomycotina</taxon>
        <taxon>Eurotiomycetes</taxon>
        <taxon>Chaetothyriomycetidae</taxon>
        <taxon>Chaetothyriales</taxon>
        <taxon>Herpotrichiellaceae</taxon>
        <taxon>Exophiala</taxon>
    </lineage>
</organism>
<dbReference type="InterPro" id="IPR011707">
    <property type="entry name" value="Cu-oxidase-like_N"/>
</dbReference>
<evidence type="ECO:0000256" key="3">
    <source>
        <dbReference type="ARBA" id="ARBA00022729"/>
    </source>
</evidence>
<evidence type="ECO:0000256" key="2">
    <source>
        <dbReference type="ARBA" id="ARBA00022723"/>
    </source>
</evidence>
<evidence type="ECO:0000259" key="10">
    <source>
        <dbReference type="Pfam" id="PF07732"/>
    </source>
</evidence>
<evidence type="ECO:0000256" key="7">
    <source>
        <dbReference type="SAM" id="SignalP"/>
    </source>
</evidence>
<evidence type="ECO:0000256" key="5">
    <source>
        <dbReference type="ARBA" id="ARBA00023008"/>
    </source>
</evidence>
<gene>
    <name evidence="11" type="ORF">PV05_11627</name>
</gene>
<dbReference type="GeneID" id="25333535"/>
<dbReference type="PROSITE" id="PS00080">
    <property type="entry name" value="MULTICOPPER_OXIDASE2"/>
    <property type="match status" value="1"/>
</dbReference>
<feature type="domain" description="Plastocyanin-like" evidence="9">
    <location>
        <begin position="475"/>
        <end position="600"/>
    </location>
</feature>
<accession>A0A0D2BD17</accession>
<dbReference type="InterPro" id="IPR002355">
    <property type="entry name" value="Cu_oxidase_Cu_BS"/>
</dbReference>
<dbReference type="EMBL" id="KN847323">
    <property type="protein sequence ID" value="KIW50001.1"/>
    <property type="molecule type" value="Genomic_DNA"/>
</dbReference>
<dbReference type="InterPro" id="IPR033138">
    <property type="entry name" value="Cu_oxidase_CS"/>
</dbReference>
<dbReference type="HOGENOM" id="CLU_006504_5_0_1"/>
<dbReference type="GO" id="GO:0016491">
    <property type="term" value="F:oxidoreductase activity"/>
    <property type="evidence" value="ECO:0007669"/>
    <property type="project" value="UniProtKB-KW"/>
</dbReference>
<comment type="similarity">
    <text evidence="1">Belongs to the multicopper oxidase family.</text>
</comment>
<evidence type="ECO:0000256" key="6">
    <source>
        <dbReference type="ARBA" id="ARBA00023180"/>
    </source>
</evidence>
<dbReference type="CDD" id="cd13898">
    <property type="entry name" value="CuRO_3_Abr2_like"/>
    <property type="match status" value="1"/>
</dbReference>